<feature type="compositionally biased region" description="Basic residues" evidence="1">
    <location>
        <begin position="181"/>
        <end position="192"/>
    </location>
</feature>
<evidence type="ECO:0000313" key="5">
    <source>
        <dbReference type="Proteomes" id="UP000000763"/>
    </source>
</evidence>
<reference evidence="4" key="4">
    <citation type="journal article" date="2006" name="Nucleic Acids Res.">
        <title>The Rice Annotation Project Database (RAP-DB): hub for Oryza sativa ssp. japonica genome information.</title>
        <authorList>
            <person name="Ohyanagi H."/>
            <person name="Tanaka T."/>
            <person name="Sakai H."/>
            <person name="Shigemoto Y."/>
            <person name="Yamaguchi K."/>
            <person name="Habara T."/>
            <person name="Fujii Y."/>
            <person name="Antonio B.A."/>
            <person name="Nagamura Y."/>
            <person name="Imanishi T."/>
            <person name="Ikeo K."/>
            <person name="Itoh T."/>
            <person name="Gojobori T."/>
            <person name="Sasaki T."/>
        </authorList>
    </citation>
    <scope>NUCLEOTIDE SEQUENCE</scope>
</reference>
<dbReference type="EMBL" id="AC105770">
    <property type="protein sequence ID" value="AAU44022.1"/>
    <property type="molecule type" value="Genomic_DNA"/>
</dbReference>
<name>Q6L513_ORYSJ</name>
<evidence type="ECO:0000313" key="4">
    <source>
        <dbReference type="EMBL" id="BAF17663.1"/>
    </source>
</evidence>
<reference evidence="4 5" key="3">
    <citation type="journal article" date="2005" name="Nature">
        <title>The map-based sequence of the rice genome.</title>
        <authorList>
            <consortium name="International rice genome sequencing project (IRGSP)"/>
            <person name="Matsumoto T."/>
            <person name="Wu J."/>
            <person name="Kanamori H."/>
            <person name="Katayose Y."/>
            <person name="Fujisawa M."/>
            <person name="Namiki N."/>
            <person name="Mizuno H."/>
            <person name="Yamamoto K."/>
            <person name="Antonio B.A."/>
            <person name="Baba T."/>
            <person name="Sakata K."/>
            <person name="Nagamura Y."/>
            <person name="Aoki H."/>
            <person name="Arikawa K."/>
            <person name="Arita K."/>
            <person name="Bito T."/>
            <person name="Chiden Y."/>
            <person name="Fujitsuka N."/>
            <person name="Fukunaka R."/>
            <person name="Hamada M."/>
            <person name="Harada C."/>
            <person name="Hayashi A."/>
            <person name="Hijishita S."/>
            <person name="Honda M."/>
            <person name="Hosokawa S."/>
            <person name="Ichikawa Y."/>
            <person name="Idonuma A."/>
            <person name="Iijima M."/>
            <person name="Ikeda M."/>
            <person name="Ikeno M."/>
            <person name="Ito K."/>
            <person name="Ito S."/>
            <person name="Ito T."/>
            <person name="Ito Y."/>
            <person name="Ito Y."/>
            <person name="Iwabuchi A."/>
            <person name="Kamiya K."/>
            <person name="Karasawa W."/>
            <person name="Kurita K."/>
            <person name="Katagiri S."/>
            <person name="Kikuta A."/>
            <person name="Kobayashi H."/>
            <person name="Kobayashi N."/>
            <person name="Machita K."/>
            <person name="Maehara T."/>
            <person name="Masukawa M."/>
            <person name="Mizubayashi T."/>
            <person name="Mukai Y."/>
            <person name="Nagasaki H."/>
            <person name="Nagata Y."/>
            <person name="Naito S."/>
            <person name="Nakashima M."/>
            <person name="Nakama Y."/>
            <person name="Nakamichi Y."/>
            <person name="Nakamura M."/>
            <person name="Meguro A."/>
            <person name="Negishi M."/>
            <person name="Ohta I."/>
            <person name="Ohta T."/>
            <person name="Okamoto M."/>
            <person name="Ono N."/>
            <person name="Saji S."/>
            <person name="Sakaguchi M."/>
            <person name="Sakai K."/>
            <person name="Shibata M."/>
            <person name="Shimokawa T."/>
            <person name="Song J."/>
            <person name="Takazaki Y."/>
            <person name="Terasawa K."/>
            <person name="Tsugane M."/>
            <person name="Tsuji K."/>
            <person name="Ueda S."/>
            <person name="Waki K."/>
            <person name="Yamagata H."/>
            <person name="Yamamoto M."/>
            <person name="Yamamoto S."/>
            <person name="Yamane H."/>
            <person name="Yoshiki S."/>
            <person name="Yoshihara R."/>
            <person name="Yukawa K."/>
            <person name="Zhong H."/>
            <person name="Yano M."/>
            <person name="Yuan Q."/>
            <person name="Ouyang S."/>
            <person name="Liu J."/>
            <person name="Jones K.M."/>
            <person name="Gansberger K."/>
            <person name="Moffat K."/>
            <person name="Hill J."/>
            <person name="Bera J."/>
            <person name="Fadrosh D."/>
            <person name="Jin S."/>
            <person name="Johri S."/>
            <person name="Kim M."/>
            <person name="Overton L."/>
            <person name="Reardon M."/>
            <person name="Tsitrin T."/>
            <person name="Vuong H."/>
            <person name="Weaver B."/>
            <person name="Ciecko A."/>
            <person name="Tallon L."/>
            <person name="Jackson J."/>
            <person name="Pai G."/>
            <person name="Aken S.V."/>
            <person name="Utterback T."/>
            <person name="Reidmuller S."/>
            <person name="Feldblyum T."/>
            <person name="Hsiao J."/>
            <person name="Zismann V."/>
            <person name="Iobst S."/>
            <person name="de Vazeille A.R."/>
            <person name="Buell C.R."/>
            <person name="Ying K."/>
            <person name="Li Y."/>
            <person name="Lu T."/>
            <person name="Huang Y."/>
            <person name="Zhao Q."/>
            <person name="Feng Q."/>
            <person name="Zhang L."/>
            <person name="Zhu J."/>
            <person name="Weng Q."/>
            <person name="Mu J."/>
            <person name="Lu Y."/>
            <person name="Fan D."/>
            <person name="Liu Y."/>
            <person name="Guan J."/>
            <person name="Zhang Y."/>
            <person name="Yu S."/>
            <person name="Liu X."/>
            <person name="Zhang Y."/>
            <person name="Hong G."/>
            <person name="Han B."/>
            <person name="Choisne N."/>
            <person name="Demange N."/>
            <person name="Orjeda G."/>
            <person name="Samain S."/>
            <person name="Cattolico L."/>
            <person name="Pelletier E."/>
            <person name="Couloux A."/>
            <person name="Segurens B."/>
            <person name="Wincker P."/>
            <person name="D'Hont A."/>
            <person name="Scarpelli C."/>
            <person name="Weissenbach J."/>
            <person name="Salanoubat M."/>
            <person name="Quetier F."/>
            <person name="Yu Y."/>
            <person name="Kim H.R."/>
            <person name="Rambo T."/>
            <person name="Currie J."/>
            <person name="Collura K."/>
            <person name="Luo M."/>
            <person name="Yang T."/>
            <person name="Ammiraju J.S.S."/>
            <person name="Engler F."/>
            <person name="Soderlund C."/>
            <person name="Wing R.A."/>
            <person name="Palmer L.E."/>
            <person name="de la Bastide M."/>
            <person name="Spiegel L."/>
            <person name="Nascimento L."/>
            <person name="Zutavern T."/>
            <person name="O'Shaughnessy A."/>
            <person name="Dike S."/>
            <person name="Dedhia N."/>
            <person name="Preston R."/>
            <person name="Balija V."/>
            <person name="McCombie W.R."/>
            <person name="Chow T."/>
            <person name="Chen H."/>
            <person name="Chung M."/>
            <person name="Chen C."/>
            <person name="Shaw J."/>
            <person name="Wu H."/>
            <person name="Hsiao K."/>
            <person name="Chao Y."/>
            <person name="Chu M."/>
            <person name="Cheng C."/>
            <person name="Hour A."/>
            <person name="Lee P."/>
            <person name="Lin S."/>
            <person name="Lin Y."/>
            <person name="Liou J."/>
            <person name="Liu S."/>
            <person name="Hsing Y."/>
            <person name="Raghuvanshi S."/>
            <person name="Mohanty A."/>
            <person name="Bharti A.K."/>
            <person name="Gaur A."/>
            <person name="Gupta V."/>
            <person name="Kumar D."/>
            <person name="Ravi V."/>
            <person name="Vij S."/>
            <person name="Kapur A."/>
            <person name="Khurana P."/>
            <person name="Khurana P."/>
            <person name="Khurana J.P."/>
            <person name="Tyagi A.K."/>
            <person name="Gaikwad K."/>
            <person name="Singh A."/>
            <person name="Dalal V."/>
            <person name="Srivastava S."/>
            <person name="Dixit A."/>
            <person name="Pal A.K."/>
            <person name="Ghazi I.A."/>
            <person name="Yadav M."/>
            <person name="Pandit A."/>
            <person name="Bhargava A."/>
            <person name="Sureshbabu K."/>
            <person name="Batra K."/>
            <person name="Sharma T.R."/>
            <person name="Mohapatra T."/>
            <person name="Singh N.K."/>
            <person name="Messing J."/>
            <person name="Nelson A.B."/>
            <person name="Fuks G."/>
            <person name="Kavchok S."/>
            <person name="Keizer G."/>
            <person name="Linton E."/>
            <person name="Llaca V."/>
            <person name="Song R."/>
            <person name="Tanyolac B."/>
            <person name="Young S."/>
            <person name="Ho-Il K."/>
            <person name="Hahn J.H."/>
            <person name="Sangsakoo G."/>
            <person name="Vanavichit A."/>
            <person name="de Mattos Luiz.A.T."/>
            <person name="Zimmer P.D."/>
            <person name="Malone G."/>
            <person name="Dellagostin O."/>
            <person name="de Oliveira A.C."/>
            <person name="Bevan M."/>
            <person name="Bancroft I."/>
            <person name="Minx P."/>
            <person name="Cordum H."/>
            <person name="Wilson R."/>
            <person name="Cheng Z."/>
            <person name="Jin W."/>
            <person name="Jiang J."/>
            <person name="Leong S.A."/>
            <person name="Iwama H."/>
            <person name="Gojobori T."/>
            <person name="Itoh T."/>
            <person name="Niimura Y."/>
            <person name="Fujii Y."/>
            <person name="Habara T."/>
            <person name="Sakai H."/>
            <person name="Sato Y."/>
            <person name="Wilson G."/>
            <person name="Kumar K."/>
            <person name="McCouch S."/>
            <person name="Juretic N."/>
            <person name="Hoen D."/>
            <person name="Wright S."/>
            <person name="Bruskiewich R."/>
            <person name="Bureau T."/>
            <person name="Miyao A."/>
            <person name="Hirochika H."/>
            <person name="Nishikawa T."/>
            <person name="Kadowaki K."/>
            <person name="Sugiura M."/>
            <person name="Burr B."/>
            <person name="Sasaki T."/>
        </authorList>
    </citation>
    <scope>NUCLEOTIDE SEQUENCE [LARGE SCALE GENOMIC DNA]</scope>
    <source>
        <strain evidence="5">cv. Nipponbare</strain>
    </source>
</reference>
<feature type="region of interest" description="Disordered" evidence="1">
    <location>
        <begin position="47"/>
        <end position="103"/>
    </location>
</feature>
<dbReference type="EMBL" id="AP008211">
    <property type="protein sequence ID" value="BAF17663.1"/>
    <property type="molecule type" value="Genomic_DNA"/>
</dbReference>
<dbReference type="EMBL" id="AC117265">
    <property type="protein sequence ID" value="AAT39161.1"/>
    <property type="molecule type" value="Genomic_DNA"/>
</dbReference>
<organism evidence="2 5">
    <name type="scientific">Oryza sativa subsp. japonica</name>
    <name type="common">Rice</name>
    <dbReference type="NCBI Taxonomy" id="39947"/>
    <lineage>
        <taxon>Eukaryota</taxon>
        <taxon>Viridiplantae</taxon>
        <taxon>Streptophyta</taxon>
        <taxon>Embryophyta</taxon>
        <taxon>Tracheophyta</taxon>
        <taxon>Spermatophyta</taxon>
        <taxon>Magnoliopsida</taxon>
        <taxon>Liliopsida</taxon>
        <taxon>Poales</taxon>
        <taxon>Poaceae</taxon>
        <taxon>BOP clade</taxon>
        <taxon>Oryzoideae</taxon>
        <taxon>Oryzeae</taxon>
        <taxon>Oryzinae</taxon>
        <taxon>Oryza</taxon>
        <taxon>Oryza sativa</taxon>
    </lineage>
</organism>
<evidence type="ECO:0000313" key="3">
    <source>
        <dbReference type="EMBL" id="AAU44022.1"/>
    </source>
</evidence>
<dbReference type="Proteomes" id="UP000000763">
    <property type="component" value="Chromosome 5"/>
</dbReference>
<feature type="compositionally biased region" description="Acidic residues" evidence="1">
    <location>
        <begin position="68"/>
        <end position="83"/>
    </location>
</feature>
<gene>
    <name evidence="4" type="ordered locus">Os05g0459300</name>
    <name evidence="2" type="ORF">OJ1281_H05.1</name>
    <name evidence="3" type="ORF">OJ1362_D02.13</name>
</gene>
<dbReference type="KEGG" id="dosa:Os05g0459300"/>
<feature type="region of interest" description="Disordered" evidence="1">
    <location>
        <begin position="152"/>
        <end position="256"/>
    </location>
</feature>
<reference evidence="5" key="7">
    <citation type="journal article" date="2008" name="Nucleic Acids Res.">
        <title>The rice annotation project database (RAP-DB): 2008 update.</title>
        <authorList>
            <consortium name="The rice annotation project (RAP)"/>
        </authorList>
    </citation>
    <scope>GENOME REANNOTATION</scope>
    <source>
        <strain evidence="5">cv. Nipponbare</strain>
    </source>
</reference>
<protein>
    <submittedName>
        <fullName evidence="4">Os05g0459300 protein</fullName>
    </submittedName>
</protein>
<feature type="compositionally biased region" description="Basic residues" evidence="1">
    <location>
        <begin position="227"/>
        <end position="245"/>
    </location>
</feature>
<reference evidence="4" key="8">
    <citation type="submission" date="2012-08" db="EMBL/GenBank/DDBJ databases">
        <title>Oryza sativa nipponbare(GA3) genomic DNA, chromosome 5.</title>
        <authorList>
            <consortium name="IRGSP(International Rice Genome Sequencing Project)"/>
        </authorList>
    </citation>
    <scope>NUCLEOTIDE SEQUENCE</scope>
</reference>
<dbReference type="AlphaFoldDB" id="Q6L513"/>
<reference evidence="4" key="6">
    <citation type="journal article" date="2008" name="Nucleic Acids Res.">
        <title>The Rice Annotation Project Database (RAP-DB): 2008 update.</title>
        <authorList>
            <consortium name="The Rice Annotation Project (RAP)"/>
            <person name="Tanaka T."/>
            <person name="Antonio B.A."/>
            <person name="Kikuchi S."/>
            <person name="Matsumoto T."/>
            <person name="Nagamura Y."/>
            <person name="Numa H."/>
            <person name="Sakai H."/>
            <person name="Wu J."/>
            <person name="Itoh T."/>
            <person name="Sasaki T."/>
            <person name="Aono R."/>
            <person name="Fujii Y."/>
            <person name="Habara T."/>
            <person name="Harada E."/>
            <person name="Kanno M."/>
            <person name="Kawahara Y."/>
            <person name="Kawashima H."/>
            <person name="Kubooka H."/>
            <person name="Matsuya A."/>
            <person name="Nakaoka H."/>
            <person name="Saichi N."/>
            <person name="Sanbonmatsu R."/>
            <person name="Sato Y."/>
            <person name="Shinso Y."/>
            <person name="Suzuki M."/>
            <person name="Takeda J."/>
            <person name="Tanino M."/>
            <person name="Todokoro F."/>
            <person name="Yamaguchi K."/>
            <person name="Yamamoto N."/>
            <person name="Yamasaki C."/>
            <person name="Imanishi T."/>
            <person name="Okido T."/>
            <person name="Tada M."/>
            <person name="Ikeo K."/>
            <person name="Tateno Y."/>
            <person name="Gojobori T."/>
            <person name="Lin Y.C."/>
            <person name="Wei F.J."/>
            <person name="Hsing Y.I."/>
            <person name="Zhao Q."/>
            <person name="Han B."/>
            <person name="Kramer M.R."/>
            <person name="McCombie R.W."/>
            <person name="Lonsdale D."/>
            <person name="O'Donovan C.C."/>
            <person name="Whitfield E.J."/>
            <person name="Apweiler R."/>
            <person name="Koyanagi K.O."/>
            <person name="Khurana J.P."/>
            <person name="Raghuvanshi S."/>
            <person name="Singh N.K."/>
            <person name="Tyagi A.K."/>
            <person name="Haberer G."/>
            <person name="Fujisawa M."/>
            <person name="Hosokawa S."/>
            <person name="Ito Y."/>
            <person name="Ikawa H."/>
            <person name="Shibata M."/>
            <person name="Yamamoto M."/>
            <person name="Bruskiewich R.M."/>
            <person name="Hoen D.R."/>
            <person name="Bureau TE."/>
            <person name="Namiki N."/>
            <person name="Ohyanagi H."/>
            <person name="Sakai Y."/>
            <person name="Nobushima S."/>
            <person name="Sakata K."/>
            <person name="Barrero R.A."/>
            <person name="Sato Y."/>
            <person name="Souvorov A."/>
            <person name="Smith-White B."/>
            <person name="Tatusova T."/>
            <person name="An S."/>
            <person name="An G."/>
            <person name="OOta S."/>
            <person name="Fuks G."/>
            <person name="Messing J."/>
            <person name="Christie K.R."/>
            <person name="Lieberherr D."/>
            <person name="Kim H."/>
            <person name="Zuccolo A."/>
            <person name="Wing R.A."/>
            <person name="Nobuta K."/>
            <person name="Green P.J."/>
            <person name="Lu C."/>
            <person name="Meyers BC."/>
            <person name="Chaparro C."/>
            <person name="Piegu B."/>
            <person name="Panaud O."/>
            <person name="Echeverria M."/>
        </authorList>
    </citation>
    <scope>NUCLEOTIDE SEQUENCE</scope>
</reference>
<reference evidence="4" key="5">
    <citation type="journal article" date="2007" name="Genome Res.">
        <title>Curated Genome Annotation of Oryza sativa ssp. japonica and Comparative Genome Analysis with Arabidopsis thaliana.</title>
        <authorList>
            <consortium name="The Rice Annotation Project (RAP)"/>
            <person name="Itoh T."/>
            <person name="Tanaka T."/>
            <person name="Barrero R.A."/>
            <person name="Yamasaki C."/>
            <person name="Fujii Y."/>
            <person name="Hilton P.B."/>
            <person name="Antonio B.A."/>
            <person name="Aono H."/>
            <person name="Apweiler R."/>
            <person name="Bruskiewich R."/>
            <person name="Bureau T."/>
            <person name="Burr F."/>
            <person name="Costa de Oliveira A."/>
            <person name="Fuks G."/>
            <person name="Habara T."/>
            <person name="Haberer G."/>
            <person name="Han B."/>
            <person name="Harada E."/>
            <person name="Hiraki A.T."/>
            <person name="Hirochika H."/>
            <person name="Hoen D."/>
            <person name="Hokari H."/>
            <person name="Hosokawa S."/>
            <person name="Hsing Y."/>
            <person name="Ikawa H."/>
            <person name="Ikeo K."/>
            <person name="Imanishi T."/>
            <person name="Ito Y."/>
            <person name="Jaiswal P."/>
            <person name="Kanno M."/>
            <person name="Kawahara Y."/>
            <person name="Kawamura T."/>
            <person name="Kawashima H."/>
            <person name="Khurana J.P."/>
            <person name="Kikuchi S."/>
            <person name="Komatsu S."/>
            <person name="Koyanagi K.O."/>
            <person name="Kubooka H."/>
            <person name="Lieberherr D."/>
            <person name="Lin Y.C."/>
            <person name="Lonsdale D."/>
            <person name="Matsumoto T."/>
            <person name="Matsuya A."/>
            <person name="McCombie W.R."/>
            <person name="Messing J."/>
            <person name="Miyao A."/>
            <person name="Mulder N."/>
            <person name="Nagamura Y."/>
            <person name="Nam J."/>
            <person name="Namiki N."/>
            <person name="Numa H."/>
            <person name="Nurimoto S."/>
            <person name="O'donovan C."/>
            <person name="Ohyanagi H."/>
            <person name="Okido T."/>
            <person name="Oota S."/>
            <person name="Osato N."/>
            <person name="Palmer L.E."/>
            <person name="Quetier F."/>
            <person name="Raghuvanshi S."/>
            <person name="Saichi N."/>
            <person name="Sakai H."/>
            <person name="Sakai Y."/>
            <person name="Sakata K."/>
            <person name="Sakurai T."/>
            <person name="Sato F."/>
            <person name="Sato Y."/>
            <person name="Schoof H."/>
            <person name="Seki M."/>
            <person name="Shibata M."/>
            <person name="Shimizu Y."/>
            <person name="Shinozaki K."/>
            <person name="Shinso Y."/>
            <person name="Singh N.K."/>
            <person name="Smith-White B."/>
            <person name="Takeda J."/>
            <person name="Tanino M."/>
            <person name="Tatusova T."/>
            <person name="Thongjuea S."/>
            <person name="Todokoro F."/>
            <person name="Tsugane M."/>
            <person name="Tyagi A.K."/>
            <person name="Vanavichit A."/>
            <person name="Wang A."/>
            <person name="Wing R.A."/>
            <person name="Yamaguchi K."/>
            <person name="Yamamoto M."/>
            <person name="Yamamoto N."/>
            <person name="Yu Y."/>
            <person name="Zhang H."/>
            <person name="Zhao Q."/>
            <person name="Higo K."/>
            <person name="Burr B."/>
            <person name="Gojobori T."/>
            <person name="Sasaki T."/>
        </authorList>
    </citation>
    <scope>NUCLEOTIDE SEQUENCE</scope>
</reference>
<reference evidence="2" key="1">
    <citation type="submission" date="2004-06" db="EMBL/GenBank/DDBJ databases">
        <title>Oryza sativa BAC OJ1281_H05 genomic sequence.</title>
        <authorList>
            <person name="Chow T.-Y."/>
            <person name="Hsing Y.-I.C."/>
            <person name="Chen C.-S."/>
            <person name="Chen H.-H."/>
            <person name="Liu S.-M."/>
            <person name="Chao Y.-T."/>
            <person name="Chang S.-J."/>
            <person name="Chen H.-C."/>
            <person name="Chen S.-K."/>
            <person name="Chen T.-R."/>
            <person name="Chen Y.-L."/>
            <person name="Cheng C.-H."/>
            <person name="Chung C.-I."/>
            <person name="Han S.-Y."/>
            <person name="Hsiao S.-H."/>
            <person name="Hsiung J.-N."/>
            <person name="Hsu C.-H."/>
            <person name="Huang J.-J."/>
            <person name="Kau P.-I."/>
            <person name="Lee M.-C."/>
            <person name="Leu H.-L."/>
            <person name="Li Y.-F."/>
            <person name="Lin S.-J."/>
            <person name="Lin Y.-C."/>
            <person name="Wu S.-W."/>
            <person name="Yu C.-Y."/>
            <person name="Yu S.-W."/>
            <person name="Wu H.-P."/>
            <person name="Shaw J.-F."/>
        </authorList>
    </citation>
    <scope>NUCLEOTIDE SEQUENCE</scope>
</reference>
<proteinExistence type="predicted"/>
<reference evidence="3" key="2">
    <citation type="submission" date="2004-09" db="EMBL/GenBank/DDBJ databases">
        <title>Oryza sativa BAC OJ1362_D02 genomic sequence.</title>
        <authorList>
            <person name="Chow T.-Y."/>
            <person name="Hsing Y.-I.C."/>
            <person name="Chen C.-S."/>
            <person name="Chen H.-H."/>
            <person name="Liu S.-M."/>
            <person name="Chao Y.-T."/>
            <person name="Chang S.-J."/>
            <person name="Chen H.-C."/>
            <person name="Chen S.-K."/>
            <person name="Chen T.-R."/>
            <person name="Chen Y.-L."/>
            <person name="Cheng C.-H."/>
            <person name="Chung C.-I."/>
            <person name="Han S.-Y."/>
            <person name="Hsiao S.-H."/>
            <person name="Hsiung J.-N."/>
            <person name="Hsu C.-H."/>
            <person name="Huang J.-J."/>
            <person name="Kau P.-I."/>
            <person name="Lee M.-C."/>
            <person name="Leu H.-L."/>
            <person name="Li Y.-F."/>
            <person name="Lin S.-J."/>
            <person name="Lin Y.-C."/>
            <person name="Wu S.-W."/>
            <person name="Yu C.-Y."/>
            <person name="Yu S.-W."/>
            <person name="Wu H.-P."/>
            <person name="Shaw J.-F."/>
        </authorList>
    </citation>
    <scope>NUCLEOTIDE SEQUENCE</scope>
</reference>
<accession>Q6L513</accession>
<evidence type="ECO:0000256" key="1">
    <source>
        <dbReference type="SAM" id="MobiDB-lite"/>
    </source>
</evidence>
<sequence>MVVPAATLKQQAQRGEEVRRWWWWWWGSSLQSADFSLGRRTAPLNSVASLQQQRQQKQKAGSHGRGEEEGEGEEEEAQGEGEGEGGHPRWGGALQAERGGEGGAVRRPVHREVVHGAAGVAAGAAPAAGHPAGVPERVPEPAVPVHHGVHAHQLHHPGAPGVAHAHAGAGHQEVQGGALRVRVRGHEGRRRPALAVHDPARRRQQEAHPGAHRQRDGPVQVQEGLPHHLRLRRPPPRRRRLHVRRRPQEDTRVRGGAQGFLGSHRHARHAQPEEHHLAVPGRSGSLIQLSQVLLIVSSVQVLLLACNLQRSLILFLRFNWFIPVSMFHFLCWKGVV</sequence>
<feature type="compositionally biased region" description="Low complexity" evidence="1">
    <location>
        <begin position="156"/>
        <end position="180"/>
    </location>
</feature>
<reference evidence="4" key="9">
    <citation type="submission" date="2012-08" db="EMBL/GenBank/DDBJ databases">
        <title>The Second Rice Annotation Project Meeting (RAP2).</title>
        <authorList>
            <consortium name="The Rice Annotation Project (RAP)"/>
        </authorList>
    </citation>
    <scope>NUCLEOTIDE SEQUENCE</scope>
</reference>
<evidence type="ECO:0000313" key="2">
    <source>
        <dbReference type="EMBL" id="AAT39161.1"/>
    </source>
</evidence>